<comment type="similarity">
    <text evidence="2">Belongs to the CND3 (condensin subunit 3) family.</text>
</comment>
<dbReference type="GO" id="GO:0000796">
    <property type="term" value="C:condensin complex"/>
    <property type="evidence" value="ECO:0007669"/>
    <property type="project" value="InterPro"/>
</dbReference>
<dbReference type="Pfam" id="PF12719">
    <property type="entry name" value="Cnd3"/>
    <property type="match status" value="1"/>
</dbReference>
<dbReference type="PhylomeDB" id="A0A061BKM2"/>
<keyword evidence="6" id="KW-0226">DNA condensation</keyword>
<keyword evidence="4" id="KW-0132">Cell division</keyword>
<dbReference type="InterPro" id="IPR016024">
    <property type="entry name" value="ARM-type_fold"/>
</dbReference>
<dbReference type="OrthoDB" id="27187at2759"/>
<keyword evidence="3" id="KW-0158">Chromosome</keyword>
<proteinExistence type="inferred from homology"/>
<dbReference type="GO" id="GO:0051301">
    <property type="term" value="P:cell division"/>
    <property type="evidence" value="ECO:0007669"/>
    <property type="project" value="UniProtKB-KW"/>
</dbReference>
<feature type="domain" description="Nuclear condensin complex subunit 3 C-terminal" evidence="9">
    <location>
        <begin position="505"/>
        <end position="781"/>
    </location>
</feature>
<comment type="subcellular location">
    <subcellularLocation>
        <location evidence="1">Chromosome</location>
    </subcellularLocation>
</comment>
<dbReference type="Gene3D" id="1.25.10.10">
    <property type="entry name" value="Leucine-rich Repeat Variant"/>
    <property type="match status" value="1"/>
</dbReference>
<protein>
    <submittedName>
        <fullName evidence="10">CYFA0S33e00276g1_1</fullName>
    </submittedName>
</protein>
<accession>A0A061BKM2</accession>
<feature type="compositionally biased region" description="Acidic residues" evidence="8">
    <location>
        <begin position="105"/>
        <end position="121"/>
    </location>
</feature>
<feature type="compositionally biased region" description="Acidic residues" evidence="8">
    <location>
        <begin position="922"/>
        <end position="931"/>
    </location>
</feature>
<dbReference type="AlphaFoldDB" id="A0A061BKM2"/>
<evidence type="ECO:0000256" key="6">
    <source>
        <dbReference type="ARBA" id="ARBA00023067"/>
    </source>
</evidence>
<evidence type="ECO:0000256" key="8">
    <source>
        <dbReference type="SAM" id="MobiDB-lite"/>
    </source>
</evidence>
<evidence type="ECO:0000256" key="3">
    <source>
        <dbReference type="ARBA" id="ARBA00022454"/>
    </source>
</evidence>
<keyword evidence="7" id="KW-0131">Cell cycle</keyword>
<evidence type="ECO:0000313" key="10">
    <source>
        <dbReference type="EMBL" id="CDR47546.1"/>
    </source>
</evidence>
<evidence type="ECO:0000256" key="5">
    <source>
        <dbReference type="ARBA" id="ARBA00022776"/>
    </source>
</evidence>
<evidence type="ECO:0000256" key="7">
    <source>
        <dbReference type="ARBA" id="ARBA00023306"/>
    </source>
</evidence>
<evidence type="ECO:0000256" key="4">
    <source>
        <dbReference type="ARBA" id="ARBA00022618"/>
    </source>
</evidence>
<evidence type="ECO:0000259" key="9">
    <source>
        <dbReference type="Pfam" id="PF12719"/>
    </source>
</evidence>
<dbReference type="GO" id="GO:0007076">
    <property type="term" value="P:mitotic chromosome condensation"/>
    <property type="evidence" value="ECO:0007669"/>
    <property type="project" value="InterPro"/>
</dbReference>
<dbReference type="InterPro" id="IPR027165">
    <property type="entry name" value="CND3"/>
</dbReference>
<feature type="region of interest" description="Disordered" evidence="8">
    <location>
        <begin position="832"/>
        <end position="931"/>
    </location>
</feature>
<sequence length="931" mass="105447">MAAVVKEAHRMTERLTEPEQIQKALAQVFQNSQQSVAGHRKQVLILKAIQARAETLGHEESFNYYFCQVVNKVLVVKRTESAGDRIAKLVASFVQSLQADFPGKEEEEEQDDEEDEEEEEDNIFTRFVKYFVDHLLRGIEAKDKNVRYRVIQFLDLTMGSLGEISDTQYEKLMFQLDKRLHDKEPSIRIKALRCISRFQGSPEEQTDEVDEATAKLLIAIQNDPSPEVRRAALLNLVKTGVTKNYLLERAKDTNTVNRRLVYSRVIKEMGDFRTIDSKTREKILSWGLKDRESSVQKACVKMLSDDWLYSTLNGDMIELLERLYITRSEVAELAMKKLFDYRKDLNAKIKFPAEIWNSLTPEIAFLSRTFYEHCNENTLNEVVDENYPESAQLANLLSKYLATRKEQTESDDVADYEFIAEQLLKIAVNYDFSDEIGRRAMLQVVRSSLTNDRLPENLISVSLEVLHKLSINERDFCAMVTEIITDIGDSAEDLEEAQKREVTIHCLCICKSMLKLTNEPLKGNLSVDSLIDTLINPAVRGQDPTLRELGTEALGLYGLLDLQLATDQLYLFGLCLSRGHQELRMVALKAIFDILSVHGTKVLDVEDGVDSLSLHKLLYRTLRNDELPELQALCAEGLCKLYLADILTDDELFETLILTYYNPANAKNQSLLQAFSFCLPVYCFSHRQHQERMAKVAGDAFTRLYQAHSEDSETADTMISPAAILQQLIHWTDPANVVNADAEEIAKSQTHLTLITDLFASFNTENNKKYEKLIVSSSAKINLGDNLPVKPLEKLLSVLDDADEDVELLDGAAKRQFVKFYNKTAELVTAAREKAAEDPTTREFSVILEEEDEDDSAKSSEVDEDFEKEQSQIIDAKESDEDAHIGGDILANIGEQAELSDEEHTGDATGDFEDAPSHSPTLDEDGDLSME</sequence>
<dbReference type="SUPFAM" id="SSF48371">
    <property type="entry name" value="ARM repeat"/>
    <property type="match status" value="1"/>
</dbReference>
<feature type="region of interest" description="Disordered" evidence="8">
    <location>
        <begin position="101"/>
        <end position="121"/>
    </location>
</feature>
<dbReference type="InterPro" id="IPR025977">
    <property type="entry name" value="Cnd3_C"/>
</dbReference>
<reference evidence="10" key="1">
    <citation type="journal article" date="2014" name="Genome Announc.">
        <title>Genome sequence of the yeast Cyberlindnera fabianii (Hansenula fabianii).</title>
        <authorList>
            <person name="Freel K.C."/>
            <person name="Sarilar V."/>
            <person name="Neuveglise C."/>
            <person name="Devillers H."/>
            <person name="Friedrich A."/>
            <person name="Schacherer J."/>
        </authorList>
    </citation>
    <scope>NUCLEOTIDE SEQUENCE</scope>
    <source>
        <strain evidence="10">YJS4271</strain>
    </source>
</reference>
<dbReference type="PANTHER" id="PTHR14418">
    <property type="entry name" value="CONDENSIN COMPLEX SUBUNIT 3-RELATED"/>
    <property type="match status" value="1"/>
</dbReference>
<organism evidence="10">
    <name type="scientific">Cyberlindnera fabianii</name>
    <name type="common">Yeast</name>
    <name type="synonym">Hansenula fabianii</name>
    <dbReference type="NCBI Taxonomy" id="36022"/>
    <lineage>
        <taxon>Eukaryota</taxon>
        <taxon>Fungi</taxon>
        <taxon>Dikarya</taxon>
        <taxon>Ascomycota</taxon>
        <taxon>Saccharomycotina</taxon>
        <taxon>Saccharomycetes</taxon>
        <taxon>Phaffomycetales</taxon>
        <taxon>Phaffomycetaceae</taxon>
        <taxon>Cyberlindnera</taxon>
    </lineage>
</organism>
<dbReference type="GO" id="GO:0000793">
    <property type="term" value="C:condensed chromosome"/>
    <property type="evidence" value="ECO:0007669"/>
    <property type="project" value="TreeGrafter"/>
</dbReference>
<dbReference type="PANTHER" id="PTHR14418:SF5">
    <property type="entry name" value="CONDENSIN COMPLEX SUBUNIT 3"/>
    <property type="match status" value="1"/>
</dbReference>
<evidence type="ECO:0000256" key="1">
    <source>
        <dbReference type="ARBA" id="ARBA00004286"/>
    </source>
</evidence>
<dbReference type="InterPro" id="IPR011989">
    <property type="entry name" value="ARM-like"/>
</dbReference>
<dbReference type="VEuPathDB" id="FungiDB:BON22_5494"/>
<keyword evidence="5" id="KW-0498">Mitosis</keyword>
<gene>
    <name evidence="10" type="ORF">CYFA0S_33e00276g</name>
</gene>
<dbReference type="EMBL" id="LK052918">
    <property type="protein sequence ID" value="CDR47546.1"/>
    <property type="molecule type" value="Genomic_DNA"/>
</dbReference>
<name>A0A061BKM2_CYBFA</name>
<feature type="compositionally biased region" description="Basic and acidic residues" evidence="8">
    <location>
        <begin position="832"/>
        <end position="841"/>
    </location>
</feature>
<evidence type="ECO:0000256" key="2">
    <source>
        <dbReference type="ARBA" id="ARBA00006533"/>
    </source>
</evidence>